<evidence type="ECO:0000313" key="5">
    <source>
        <dbReference type="EMBL" id="MDW0112916.1"/>
    </source>
</evidence>
<sequence>MKNYLLVALLIVCTFLAGCSKGNENVDSELPVEQSPENEVKQDEEEQNNQMEESLDKSLLQNISSVENVQTVEDLAELSPGSLTSEFTVEEETSMWAKTEVPSELRPVFLSEMKEVVKHTEDPAMIVKALNYYLGGAQYKELVDPLITYHPSFTEPLMPEPYEMNEEGERTKHPAKALILLDASSSMLLYADGRLKMDTAKSAVKSFATAIGQKSEVSLYAYGHKGTQSASDITLSCGTIEEVYPLGEFKEKEFNSVLDNVKASGWTPLAEAIKQAGIDHKDTTEDLTVYIVSDGAETCGGDPIAEAKAFAQGKTGRHVNVIGFQVDKDAESQLKAVAEAGNGTYMAANSLEEMTAGISKIWLPSDLDLVGLVYAKPIGWPKTTALTTVSGYANKAKKAIKVENNRLIGAAKLLKDEALVSDSQQEELITFINDQKDAYQKLIDDLEEEKRKLVEDEVDRIVKKIDDYQARMKELKKQNAK</sequence>
<dbReference type="Gene3D" id="3.40.50.410">
    <property type="entry name" value="von Willebrand factor, type A domain"/>
    <property type="match status" value="2"/>
</dbReference>
<dbReference type="EMBL" id="JAUBDI010000004">
    <property type="protein sequence ID" value="MDW0112916.1"/>
    <property type="molecule type" value="Genomic_DNA"/>
</dbReference>
<dbReference type="RefSeq" id="WP_317942904.1">
    <property type="nucleotide sequence ID" value="NZ_JAUBDI010000004.1"/>
</dbReference>
<evidence type="ECO:0000259" key="4">
    <source>
        <dbReference type="PROSITE" id="PS50234"/>
    </source>
</evidence>
<evidence type="ECO:0000256" key="1">
    <source>
        <dbReference type="SAM" id="Coils"/>
    </source>
</evidence>
<gene>
    <name evidence="5" type="ORF">QT711_06935</name>
</gene>
<feature type="domain" description="VWFA" evidence="4">
    <location>
        <begin position="176"/>
        <end position="367"/>
    </location>
</feature>
<evidence type="ECO:0000256" key="3">
    <source>
        <dbReference type="SAM" id="SignalP"/>
    </source>
</evidence>
<dbReference type="Proteomes" id="UP001282284">
    <property type="component" value="Unassembled WGS sequence"/>
</dbReference>
<dbReference type="InterPro" id="IPR036465">
    <property type="entry name" value="vWFA_dom_sf"/>
</dbReference>
<reference evidence="5 6" key="1">
    <citation type="submission" date="2023-06" db="EMBL/GenBank/DDBJ databases">
        <title>Sporosarcina sp. nov., isolated from Korean traditional fermented seafood 'Jeotgal'.</title>
        <authorList>
            <person name="Yang A.I."/>
            <person name="Shin N.-R."/>
        </authorList>
    </citation>
    <scope>NUCLEOTIDE SEQUENCE [LARGE SCALE GENOMIC DNA]</scope>
    <source>
        <strain evidence="5 6">KCTC13119</strain>
    </source>
</reference>
<dbReference type="SMART" id="SM00327">
    <property type="entry name" value="VWA"/>
    <property type="match status" value="1"/>
</dbReference>
<feature type="signal peptide" evidence="3">
    <location>
        <begin position="1"/>
        <end position="17"/>
    </location>
</feature>
<comment type="caution">
    <text evidence="5">The sequence shown here is derived from an EMBL/GenBank/DDBJ whole genome shotgun (WGS) entry which is preliminary data.</text>
</comment>
<dbReference type="SUPFAM" id="SSF53300">
    <property type="entry name" value="vWA-like"/>
    <property type="match status" value="1"/>
</dbReference>
<evidence type="ECO:0000313" key="6">
    <source>
        <dbReference type="Proteomes" id="UP001282284"/>
    </source>
</evidence>
<dbReference type="InterPro" id="IPR002035">
    <property type="entry name" value="VWF_A"/>
</dbReference>
<accession>A0ABU4G7M7</accession>
<keyword evidence="3" id="KW-0732">Signal</keyword>
<keyword evidence="6" id="KW-1185">Reference proteome</keyword>
<evidence type="ECO:0000256" key="2">
    <source>
        <dbReference type="SAM" id="MobiDB-lite"/>
    </source>
</evidence>
<keyword evidence="1" id="KW-0175">Coiled coil</keyword>
<dbReference type="PROSITE" id="PS50234">
    <property type="entry name" value="VWFA"/>
    <property type="match status" value="1"/>
</dbReference>
<feature type="region of interest" description="Disordered" evidence="2">
    <location>
        <begin position="26"/>
        <end position="54"/>
    </location>
</feature>
<dbReference type="PROSITE" id="PS51257">
    <property type="entry name" value="PROKAR_LIPOPROTEIN"/>
    <property type="match status" value="1"/>
</dbReference>
<feature type="chain" id="PRO_5045057068" description="VWFA domain-containing protein" evidence="3">
    <location>
        <begin position="18"/>
        <end position="481"/>
    </location>
</feature>
<protein>
    <recommendedName>
        <fullName evidence="4">VWFA domain-containing protein</fullName>
    </recommendedName>
</protein>
<feature type="coiled-coil region" evidence="1">
    <location>
        <begin position="429"/>
        <end position="478"/>
    </location>
</feature>
<organism evidence="5 6">
    <name type="scientific">Sporosarcina saromensis</name>
    <dbReference type="NCBI Taxonomy" id="359365"/>
    <lineage>
        <taxon>Bacteria</taxon>
        <taxon>Bacillati</taxon>
        <taxon>Bacillota</taxon>
        <taxon>Bacilli</taxon>
        <taxon>Bacillales</taxon>
        <taxon>Caryophanaceae</taxon>
        <taxon>Sporosarcina</taxon>
    </lineage>
</organism>
<proteinExistence type="predicted"/>
<name>A0ABU4G7M7_9BACL</name>